<sequence length="265" mass="29765">MSLFRYIPLICAFVLMLSPSQGQILTGPLVGGQATMVRYSTLYEGVDFSQNLSPNYLGGWSYTYAVNEALAFHSELVFSQKGKIQHYNSSSTRVIEHTTRFQFLDAPVLLRITRPFYQKKATWFVNAGPQLSYWLGGRGILKTYTFFGSQETEDQEYKIRFSGSKTADEVIVATDANRVQFGLAVGGGISLPVNRQGHQIMVNVRYVMGTTQLTGNESFAVGTTDIEEYLGYRHNALQLSTAYVFPINIMGIRRGKSTHKVKHRK</sequence>
<name>A0AA49GMG4_9BACT</name>
<feature type="signal peptide" evidence="1">
    <location>
        <begin position="1"/>
        <end position="22"/>
    </location>
</feature>
<reference evidence="3" key="2">
    <citation type="journal article" date="2024" name="Antonie Van Leeuwenhoek">
        <title>Roseihalotalea indica gen. nov., sp. nov., a halophilic Bacteroidetes from mesopelagic Southwest Indian Ocean with higher carbohydrate metabolic potential.</title>
        <authorList>
            <person name="Chen B."/>
            <person name="Zhang M."/>
            <person name="Lin D."/>
            <person name="Ye J."/>
            <person name="Tang K."/>
        </authorList>
    </citation>
    <scope>NUCLEOTIDE SEQUENCE</scope>
    <source>
        <strain evidence="3">TK19036</strain>
    </source>
</reference>
<dbReference type="AlphaFoldDB" id="A0AA49GMG4"/>
<dbReference type="Pfam" id="PF13568">
    <property type="entry name" value="OMP_b-brl_2"/>
    <property type="match status" value="1"/>
</dbReference>
<protein>
    <submittedName>
        <fullName evidence="3">Outer membrane beta-barrel protein</fullName>
    </submittedName>
</protein>
<evidence type="ECO:0000313" key="3">
    <source>
        <dbReference type="EMBL" id="WKN36883.1"/>
    </source>
</evidence>
<feature type="domain" description="Outer membrane protein beta-barrel" evidence="2">
    <location>
        <begin position="33"/>
        <end position="213"/>
    </location>
</feature>
<organism evidence="3">
    <name type="scientific">Roseihalotalea indica</name>
    <dbReference type="NCBI Taxonomy" id="2867963"/>
    <lineage>
        <taxon>Bacteria</taxon>
        <taxon>Pseudomonadati</taxon>
        <taxon>Bacteroidota</taxon>
        <taxon>Cytophagia</taxon>
        <taxon>Cytophagales</taxon>
        <taxon>Catalimonadaceae</taxon>
        <taxon>Roseihalotalea</taxon>
    </lineage>
</organism>
<dbReference type="EMBL" id="CP120682">
    <property type="protein sequence ID" value="WKN36883.1"/>
    <property type="molecule type" value="Genomic_DNA"/>
</dbReference>
<keyword evidence="1" id="KW-0732">Signal</keyword>
<proteinExistence type="predicted"/>
<evidence type="ECO:0000256" key="1">
    <source>
        <dbReference type="SAM" id="SignalP"/>
    </source>
</evidence>
<gene>
    <name evidence="3" type="ORF">K4G66_31445</name>
</gene>
<evidence type="ECO:0000259" key="2">
    <source>
        <dbReference type="Pfam" id="PF13568"/>
    </source>
</evidence>
<reference evidence="3" key="1">
    <citation type="journal article" date="2023" name="Comput. Struct. Biotechnol. J.">
        <title>Discovery of a novel marine Bacteroidetes with a rich repertoire of carbohydrate-active enzymes.</title>
        <authorList>
            <person name="Chen B."/>
            <person name="Liu G."/>
            <person name="Chen Q."/>
            <person name="Wang H."/>
            <person name="Liu L."/>
            <person name="Tang K."/>
        </authorList>
    </citation>
    <scope>NUCLEOTIDE SEQUENCE</scope>
    <source>
        <strain evidence="3">TK19036</strain>
    </source>
</reference>
<accession>A0AA49GMG4</accession>
<feature type="chain" id="PRO_5041222559" evidence="1">
    <location>
        <begin position="23"/>
        <end position="265"/>
    </location>
</feature>
<dbReference type="InterPro" id="IPR025665">
    <property type="entry name" value="Beta-barrel_OMP_2"/>
</dbReference>